<dbReference type="InterPro" id="IPR015943">
    <property type="entry name" value="WD40/YVTN_repeat-like_dom_sf"/>
</dbReference>
<dbReference type="SUPFAM" id="SSF63829">
    <property type="entry name" value="Calcium-dependent phosphotriesterase"/>
    <property type="match status" value="1"/>
</dbReference>
<dbReference type="PANTHER" id="PTHR47197:SF3">
    <property type="entry name" value="DIHYDRO-HEME D1 DEHYDROGENASE"/>
    <property type="match status" value="1"/>
</dbReference>
<gene>
    <name evidence="2" type="ORF">AVDCRST_MAG36-2910</name>
</gene>
<evidence type="ECO:0000313" key="2">
    <source>
        <dbReference type="EMBL" id="CAA9364233.1"/>
    </source>
</evidence>
<dbReference type="InterPro" id="IPR051200">
    <property type="entry name" value="Host-pathogen_enzymatic-act"/>
</dbReference>
<reference evidence="2" key="1">
    <citation type="submission" date="2020-02" db="EMBL/GenBank/DDBJ databases">
        <authorList>
            <person name="Meier V. D."/>
        </authorList>
    </citation>
    <scope>NUCLEOTIDE SEQUENCE</scope>
    <source>
        <strain evidence="2">AVDCRST_MAG36</strain>
    </source>
</reference>
<dbReference type="Gene3D" id="2.130.10.10">
    <property type="entry name" value="YVTN repeat-like/Quinoprotein amine dehydrogenase"/>
    <property type="match status" value="2"/>
</dbReference>
<keyword evidence="1" id="KW-0732">Signal</keyword>
<feature type="signal peptide" evidence="1">
    <location>
        <begin position="1"/>
        <end position="31"/>
    </location>
</feature>
<evidence type="ECO:0000256" key="1">
    <source>
        <dbReference type="SAM" id="SignalP"/>
    </source>
</evidence>
<feature type="chain" id="PRO_5026797430" description="Superoxide dismutase" evidence="1">
    <location>
        <begin position="32"/>
        <end position="312"/>
    </location>
</feature>
<evidence type="ECO:0008006" key="3">
    <source>
        <dbReference type="Google" id="ProtNLM"/>
    </source>
</evidence>
<dbReference type="PANTHER" id="PTHR47197">
    <property type="entry name" value="PROTEIN NIRF"/>
    <property type="match status" value="1"/>
</dbReference>
<name>A0A6J4MNE3_9ACTN</name>
<protein>
    <recommendedName>
        <fullName evidence="3">Superoxide dismutase</fullName>
    </recommendedName>
</protein>
<proteinExistence type="predicted"/>
<sequence>MRRRTTSTTVTAAAAAATVLGSLFLAPAATARPTFPDVIALPDGFRPEGITSGRGTTFYVGSLADGAIYRGDARTGEGSVIVPGTTGDVAVGTEVDRRNRLFVAGGGTGEARVYDARTGALLAEYQLAAPGATFVNDVVVTRTAAYFTDSVSQVLHVVEIGPGGELGEARTVPITGDLVYTAGFNANGIEASPDGRTLYVVQSNTGNLYAVDPVTGVAEQVDLGGASLTNGDGLLRQGRTLYVVRNQLNEIAVVRLGAGDRTGTVVDTLTDSDFQVPTTVARIGSALYAVNARFGTPPTPDTEYTVVRVERR</sequence>
<dbReference type="EMBL" id="CADCUH010000190">
    <property type="protein sequence ID" value="CAA9364233.1"/>
    <property type="molecule type" value="Genomic_DNA"/>
</dbReference>
<organism evidence="2">
    <name type="scientific">uncultured Nocardioidaceae bacterium</name>
    <dbReference type="NCBI Taxonomy" id="253824"/>
    <lineage>
        <taxon>Bacteria</taxon>
        <taxon>Bacillati</taxon>
        <taxon>Actinomycetota</taxon>
        <taxon>Actinomycetes</taxon>
        <taxon>Propionibacteriales</taxon>
        <taxon>Nocardioidaceae</taxon>
        <taxon>environmental samples</taxon>
    </lineage>
</organism>
<dbReference type="AlphaFoldDB" id="A0A6J4MNE3"/>
<accession>A0A6J4MNE3</accession>